<dbReference type="Gene3D" id="3.10.180.10">
    <property type="entry name" value="2,3-Dihydroxybiphenyl 1,2-Dioxygenase, domain 1"/>
    <property type="match status" value="1"/>
</dbReference>
<evidence type="ECO:0000256" key="1">
    <source>
        <dbReference type="SAM" id="MobiDB-lite"/>
    </source>
</evidence>
<evidence type="ECO:0008006" key="4">
    <source>
        <dbReference type="Google" id="ProtNLM"/>
    </source>
</evidence>
<feature type="region of interest" description="Disordered" evidence="1">
    <location>
        <begin position="152"/>
        <end position="173"/>
    </location>
</feature>
<dbReference type="Proteomes" id="UP001501570">
    <property type="component" value="Unassembled WGS sequence"/>
</dbReference>
<evidence type="ECO:0000313" key="3">
    <source>
        <dbReference type="Proteomes" id="UP001501570"/>
    </source>
</evidence>
<dbReference type="Pfam" id="PF13669">
    <property type="entry name" value="Glyoxalase_4"/>
    <property type="match status" value="1"/>
</dbReference>
<keyword evidence="3" id="KW-1185">Reference proteome</keyword>
<sequence>MGKIWHVGLAVPDLERGKAEIGELFGLTWRPVVVRSMTIKDAEGRARGVDVRVTFSLGSPFAVELWQEIPGTPLATPEAGWFHHLGYWADDYAAERQRLSDLGHPPFLSSDPTLLISRGPGNLLVEPCDLGRDQPYLRDLYPADSAYFGPPVLPTENGPPVLPARTPAAEERQ</sequence>
<organism evidence="2 3">
    <name type="scientific">Rugosimonospora acidiphila</name>
    <dbReference type="NCBI Taxonomy" id="556531"/>
    <lineage>
        <taxon>Bacteria</taxon>
        <taxon>Bacillati</taxon>
        <taxon>Actinomycetota</taxon>
        <taxon>Actinomycetes</taxon>
        <taxon>Micromonosporales</taxon>
        <taxon>Micromonosporaceae</taxon>
        <taxon>Rugosimonospora</taxon>
    </lineage>
</organism>
<dbReference type="SUPFAM" id="SSF54593">
    <property type="entry name" value="Glyoxalase/Bleomycin resistance protein/Dihydroxybiphenyl dioxygenase"/>
    <property type="match status" value="1"/>
</dbReference>
<protein>
    <recommendedName>
        <fullName evidence="4">Glyoxalase/Bleomycin resistance protein/Dioxygenase superfamily protein</fullName>
    </recommendedName>
</protein>
<dbReference type="EMBL" id="BAABJQ010000024">
    <property type="protein sequence ID" value="GAA5195410.1"/>
    <property type="molecule type" value="Genomic_DNA"/>
</dbReference>
<evidence type="ECO:0000313" key="2">
    <source>
        <dbReference type="EMBL" id="GAA5195410.1"/>
    </source>
</evidence>
<reference evidence="3" key="1">
    <citation type="journal article" date="2019" name="Int. J. Syst. Evol. Microbiol.">
        <title>The Global Catalogue of Microorganisms (GCM) 10K type strain sequencing project: providing services to taxonomists for standard genome sequencing and annotation.</title>
        <authorList>
            <consortium name="The Broad Institute Genomics Platform"/>
            <consortium name="The Broad Institute Genome Sequencing Center for Infectious Disease"/>
            <person name="Wu L."/>
            <person name="Ma J."/>
        </authorList>
    </citation>
    <scope>NUCLEOTIDE SEQUENCE [LARGE SCALE GENOMIC DNA]</scope>
    <source>
        <strain evidence="3">JCM 18304</strain>
    </source>
</reference>
<proteinExistence type="predicted"/>
<accession>A0ABP9SIT8</accession>
<name>A0ABP9SIT8_9ACTN</name>
<comment type="caution">
    <text evidence="2">The sequence shown here is derived from an EMBL/GenBank/DDBJ whole genome shotgun (WGS) entry which is preliminary data.</text>
</comment>
<dbReference type="InterPro" id="IPR029068">
    <property type="entry name" value="Glyas_Bleomycin-R_OHBP_Dase"/>
</dbReference>
<gene>
    <name evidence="2" type="ORF">GCM10023322_62030</name>
</gene>